<comment type="catalytic activity">
    <reaction evidence="1">
        <text>ATP + protein L-histidine = ADP + protein N-phospho-L-histidine.</text>
        <dbReference type="EC" id="2.7.13.3"/>
    </reaction>
</comment>
<evidence type="ECO:0000313" key="15">
    <source>
        <dbReference type="Proteomes" id="UP000184310"/>
    </source>
</evidence>
<keyword evidence="9 12" id="KW-1133">Transmembrane helix</keyword>
<accession>A0A1M6E7K4</accession>
<dbReference type="InterPro" id="IPR003594">
    <property type="entry name" value="HATPase_dom"/>
</dbReference>
<proteinExistence type="predicted"/>
<dbReference type="Gene3D" id="3.30.565.10">
    <property type="entry name" value="Histidine kinase-like ATPase, C-terminal domain"/>
    <property type="match status" value="1"/>
</dbReference>
<dbReference type="Proteomes" id="UP000184310">
    <property type="component" value="Unassembled WGS sequence"/>
</dbReference>
<dbReference type="GO" id="GO:0005886">
    <property type="term" value="C:plasma membrane"/>
    <property type="evidence" value="ECO:0007669"/>
    <property type="project" value="UniProtKB-SubCell"/>
</dbReference>
<dbReference type="GO" id="GO:0000155">
    <property type="term" value="F:phosphorelay sensor kinase activity"/>
    <property type="evidence" value="ECO:0007669"/>
    <property type="project" value="InterPro"/>
</dbReference>
<dbReference type="InterPro" id="IPR003661">
    <property type="entry name" value="HisK_dim/P_dom"/>
</dbReference>
<dbReference type="PROSITE" id="PS50109">
    <property type="entry name" value="HIS_KIN"/>
    <property type="match status" value="1"/>
</dbReference>
<evidence type="ECO:0000256" key="1">
    <source>
        <dbReference type="ARBA" id="ARBA00000085"/>
    </source>
</evidence>
<dbReference type="STRING" id="1121302.SAMN02745163_00780"/>
<dbReference type="PANTHER" id="PTHR45453:SF2">
    <property type="entry name" value="HISTIDINE KINASE"/>
    <property type="match status" value="1"/>
</dbReference>
<evidence type="ECO:0000256" key="4">
    <source>
        <dbReference type="ARBA" id="ARBA00022475"/>
    </source>
</evidence>
<keyword evidence="15" id="KW-1185">Reference proteome</keyword>
<dbReference type="SMART" id="SM00387">
    <property type="entry name" value="HATPase_c"/>
    <property type="match status" value="1"/>
</dbReference>
<keyword evidence="7 12" id="KW-0812">Transmembrane</keyword>
<evidence type="ECO:0000256" key="5">
    <source>
        <dbReference type="ARBA" id="ARBA00022553"/>
    </source>
</evidence>
<evidence type="ECO:0000256" key="7">
    <source>
        <dbReference type="ARBA" id="ARBA00022692"/>
    </source>
</evidence>
<keyword evidence="11 12" id="KW-0472">Membrane</keyword>
<dbReference type="InterPro" id="IPR036890">
    <property type="entry name" value="HATPase_C_sf"/>
</dbReference>
<dbReference type="AlphaFoldDB" id="A0A1M6E7K4"/>
<dbReference type="SUPFAM" id="SSF55874">
    <property type="entry name" value="ATPase domain of HSP90 chaperone/DNA topoisomerase II/histidine kinase"/>
    <property type="match status" value="1"/>
</dbReference>
<feature type="domain" description="Histidine kinase" evidence="13">
    <location>
        <begin position="126"/>
        <end position="332"/>
    </location>
</feature>
<organism evidence="14 15">
    <name type="scientific">Clostridium cavendishii DSM 21758</name>
    <dbReference type="NCBI Taxonomy" id="1121302"/>
    <lineage>
        <taxon>Bacteria</taxon>
        <taxon>Bacillati</taxon>
        <taxon>Bacillota</taxon>
        <taxon>Clostridia</taxon>
        <taxon>Eubacteriales</taxon>
        <taxon>Clostridiaceae</taxon>
        <taxon>Clostridium</taxon>
    </lineage>
</organism>
<dbReference type="CDD" id="cd00082">
    <property type="entry name" value="HisKA"/>
    <property type="match status" value="1"/>
</dbReference>
<dbReference type="PRINTS" id="PR00344">
    <property type="entry name" value="BCTRLSENSOR"/>
</dbReference>
<dbReference type="InterPro" id="IPR004358">
    <property type="entry name" value="Sig_transdc_His_kin-like_C"/>
</dbReference>
<feature type="transmembrane region" description="Helical" evidence="12">
    <location>
        <begin position="12"/>
        <end position="30"/>
    </location>
</feature>
<dbReference type="EMBL" id="FQZB01000005">
    <property type="protein sequence ID" value="SHI81504.1"/>
    <property type="molecule type" value="Genomic_DNA"/>
</dbReference>
<keyword evidence="6" id="KW-0808">Transferase</keyword>
<gene>
    <name evidence="14" type="ORF">SAMN02745163_00780</name>
</gene>
<reference evidence="14 15" key="1">
    <citation type="submission" date="2016-11" db="EMBL/GenBank/DDBJ databases">
        <authorList>
            <person name="Jaros S."/>
            <person name="Januszkiewicz K."/>
            <person name="Wedrychowicz H."/>
        </authorList>
    </citation>
    <scope>NUCLEOTIDE SEQUENCE [LARGE SCALE GENOMIC DNA]</scope>
    <source>
        <strain evidence="14 15">DSM 21758</strain>
    </source>
</reference>
<dbReference type="EC" id="2.7.13.3" evidence="3"/>
<comment type="subcellular location">
    <subcellularLocation>
        <location evidence="2">Cell membrane</location>
        <topology evidence="2">Multi-pass membrane protein</topology>
    </subcellularLocation>
</comment>
<sequence length="337" mass="39352">MKFLDYFKEKIIFIIINLIVVIFTAIFLEALDFNNYATLFICILNFLVSTSFYIYDYKIKNKYYKKVYEKLNILDKKYLISELICEGDFLESQILYDILVQANKSMNDEIATFINDKREYKEYVEMWIHEIKSPIAAIKLIIDNNKNNVTSNILNEIERIENYIEQSLFYSKSDQVEKDYIISKFNIKDVINNVVIRNSNVLIEKRITVKLDNCDEFVWCDKKWIEFIMHQIISNSVKYTQSDSGKILFNCNNNNGEVILDISDNGIGINEKALVNIFKKGFTGENGRSFKEATGFGLYLCKKLCDSMGLGISIKSKENEGTKVSILFPKNNMYTFK</sequence>
<dbReference type="GO" id="GO:0004721">
    <property type="term" value="F:phosphoprotein phosphatase activity"/>
    <property type="evidence" value="ECO:0007669"/>
    <property type="project" value="TreeGrafter"/>
</dbReference>
<evidence type="ECO:0000259" key="13">
    <source>
        <dbReference type="PROSITE" id="PS50109"/>
    </source>
</evidence>
<dbReference type="RefSeq" id="WP_072985373.1">
    <property type="nucleotide sequence ID" value="NZ_FQZB01000005.1"/>
</dbReference>
<keyword evidence="5" id="KW-0597">Phosphoprotein</keyword>
<dbReference type="GO" id="GO:0016036">
    <property type="term" value="P:cellular response to phosphate starvation"/>
    <property type="evidence" value="ECO:0007669"/>
    <property type="project" value="TreeGrafter"/>
</dbReference>
<protein>
    <recommendedName>
        <fullName evidence="3">histidine kinase</fullName>
        <ecNumber evidence="3">2.7.13.3</ecNumber>
    </recommendedName>
</protein>
<dbReference type="OrthoDB" id="9780487at2"/>
<dbReference type="InterPro" id="IPR050351">
    <property type="entry name" value="BphY/WalK/GraS-like"/>
</dbReference>
<keyword evidence="10" id="KW-0902">Two-component regulatory system</keyword>
<dbReference type="InterPro" id="IPR005467">
    <property type="entry name" value="His_kinase_dom"/>
</dbReference>
<dbReference type="Pfam" id="PF02518">
    <property type="entry name" value="HATPase_c"/>
    <property type="match status" value="1"/>
</dbReference>
<evidence type="ECO:0000256" key="10">
    <source>
        <dbReference type="ARBA" id="ARBA00023012"/>
    </source>
</evidence>
<evidence type="ECO:0000256" key="11">
    <source>
        <dbReference type="ARBA" id="ARBA00023136"/>
    </source>
</evidence>
<evidence type="ECO:0000256" key="12">
    <source>
        <dbReference type="SAM" id="Phobius"/>
    </source>
</evidence>
<evidence type="ECO:0000256" key="9">
    <source>
        <dbReference type="ARBA" id="ARBA00022989"/>
    </source>
</evidence>
<name>A0A1M6E7K4_9CLOT</name>
<evidence type="ECO:0000313" key="14">
    <source>
        <dbReference type="EMBL" id="SHI81504.1"/>
    </source>
</evidence>
<evidence type="ECO:0000256" key="8">
    <source>
        <dbReference type="ARBA" id="ARBA00022777"/>
    </source>
</evidence>
<feature type="transmembrane region" description="Helical" evidence="12">
    <location>
        <begin position="36"/>
        <end position="55"/>
    </location>
</feature>
<keyword evidence="8" id="KW-0418">Kinase</keyword>
<keyword evidence="4" id="KW-1003">Cell membrane</keyword>
<evidence type="ECO:0000256" key="6">
    <source>
        <dbReference type="ARBA" id="ARBA00022679"/>
    </source>
</evidence>
<dbReference type="SUPFAM" id="SSF47384">
    <property type="entry name" value="Homodimeric domain of signal transducing histidine kinase"/>
    <property type="match status" value="1"/>
</dbReference>
<dbReference type="PANTHER" id="PTHR45453">
    <property type="entry name" value="PHOSPHATE REGULON SENSOR PROTEIN PHOR"/>
    <property type="match status" value="1"/>
</dbReference>
<dbReference type="InterPro" id="IPR036097">
    <property type="entry name" value="HisK_dim/P_sf"/>
</dbReference>
<evidence type="ECO:0000256" key="3">
    <source>
        <dbReference type="ARBA" id="ARBA00012438"/>
    </source>
</evidence>
<evidence type="ECO:0000256" key="2">
    <source>
        <dbReference type="ARBA" id="ARBA00004651"/>
    </source>
</evidence>